<feature type="domain" description="CHRD" evidence="1">
    <location>
        <begin position="32"/>
        <end position="150"/>
    </location>
</feature>
<sequence>MKRLTQALPVFFALFTVGVMVGCKDEGPHTNPEVKFEATLTGANEVPPVTTSATGRMEGIYNKETKTLTYTITYSGLTPTAGHFHSGNSWETGGVIHTFSGVATSPISGRWEGLNQQQENLLFSGLFYANLHTAVNRGGEIRGQVNMSDFVAWKAARQ</sequence>
<dbReference type="RefSeq" id="WP_114066044.1">
    <property type="nucleotide sequence ID" value="NZ_CP030850.1"/>
</dbReference>
<dbReference type="PROSITE" id="PS51257">
    <property type="entry name" value="PROKAR_LIPOPROTEIN"/>
    <property type="match status" value="1"/>
</dbReference>
<proteinExistence type="predicted"/>
<dbReference type="OrthoDB" id="571052at2"/>
<evidence type="ECO:0000313" key="2">
    <source>
        <dbReference type="EMBL" id="AXE17258.1"/>
    </source>
</evidence>
<evidence type="ECO:0000313" key="3">
    <source>
        <dbReference type="Proteomes" id="UP000251993"/>
    </source>
</evidence>
<reference evidence="2 3" key="1">
    <citation type="submission" date="2018-07" db="EMBL/GenBank/DDBJ databases">
        <title>Genome sequencing of Runella.</title>
        <authorList>
            <person name="Baek M.-G."/>
            <person name="Yi H."/>
        </authorList>
    </citation>
    <scope>NUCLEOTIDE SEQUENCE [LARGE SCALE GENOMIC DNA]</scope>
    <source>
        <strain evidence="2 3">HYN0085</strain>
    </source>
</reference>
<dbReference type="Proteomes" id="UP000251993">
    <property type="component" value="Chromosome"/>
</dbReference>
<gene>
    <name evidence="2" type="ORF">DR864_05675</name>
</gene>
<dbReference type="KEGG" id="run:DR864_05675"/>
<dbReference type="EMBL" id="CP030850">
    <property type="protein sequence ID" value="AXE17258.1"/>
    <property type="molecule type" value="Genomic_DNA"/>
</dbReference>
<organism evidence="2 3">
    <name type="scientific">Runella rosea</name>
    <dbReference type="NCBI Taxonomy" id="2259595"/>
    <lineage>
        <taxon>Bacteria</taxon>
        <taxon>Pseudomonadati</taxon>
        <taxon>Bacteroidota</taxon>
        <taxon>Cytophagia</taxon>
        <taxon>Cytophagales</taxon>
        <taxon>Spirosomataceae</taxon>
        <taxon>Runella</taxon>
    </lineage>
</organism>
<evidence type="ECO:0000259" key="1">
    <source>
        <dbReference type="PROSITE" id="PS50933"/>
    </source>
</evidence>
<dbReference type="PROSITE" id="PS50933">
    <property type="entry name" value="CHRD"/>
    <property type="match status" value="1"/>
</dbReference>
<protein>
    <submittedName>
        <fullName evidence="2">CHRD domain-containing protein</fullName>
    </submittedName>
</protein>
<accession>A0A344TF37</accession>
<name>A0A344TF37_9BACT</name>
<dbReference type="InterPro" id="IPR010895">
    <property type="entry name" value="CHRD"/>
</dbReference>
<keyword evidence="3" id="KW-1185">Reference proteome</keyword>
<dbReference type="Pfam" id="PF07452">
    <property type="entry name" value="CHRD"/>
    <property type="match status" value="1"/>
</dbReference>
<dbReference type="SMART" id="SM00754">
    <property type="entry name" value="CHRD"/>
    <property type="match status" value="1"/>
</dbReference>
<dbReference type="AlphaFoldDB" id="A0A344TF37"/>